<accession>A0A1I7XS60</accession>
<dbReference type="InterPro" id="IPR013783">
    <property type="entry name" value="Ig-like_fold"/>
</dbReference>
<evidence type="ECO:0000313" key="3">
    <source>
        <dbReference type="Proteomes" id="UP000095283"/>
    </source>
</evidence>
<evidence type="ECO:0000256" key="1">
    <source>
        <dbReference type="ARBA" id="ARBA00022737"/>
    </source>
</evidence>
<dbReference type="SMART" id="SM00060">
    <property type="entry name" value="FN3"/>
    <property type="match status" value="3"/>
</dbReference>
<sequence>MWTKTFTTPSLPGELFVTVEPMRPREALVTWDLPDKDQKWNYGVDITYKLKQLGGCNEATTGNQEPITKLNVQDKQIMLENLQPGSVYEVVVTPRRPPSLHSSIVAPKTVRTFRTKNDVPTGAPLNLQSTIRKDTELASKKQKLTSIHVVLISCFRVYSLLTQQQKISNISCFFNILAADKVLYKYYRADDSNPTEMELSEGKLSCSGYKSNTITSANLCAAVNNLQPSTTYRFAVQGQATSGNWGEWSNDYFATTRNEDNVTLGGSLKLLSGGHDNLKVKWTPPALIGEKIDNYKVKIHFMSVQFLFPRNRLYRDLNPVTQYNVTVQGLSEKSHLWFISSVFATTDFVNGLLSWLPAPTDLHLIEKTDTMLHVDWVPPEIFDPEQRELITHYRTPTTLTVEWEPVWGRSHNGYTVRYLRLKDNEAQWTEEEARESKELLCPKDGCGRLCYLVFNLPHKPSDYVFQKNTKYLFSLLLAGLVRIGDGSVIGGYLNYPLVKGKKYNYEVYTVWNISGAPVYGRLRGGRSQKMFENPRLKNQVY</sequence>
<dbReference type="PROSITE" id="PS50853">
    <property type="entry name" value="FN3"/>
    <property type="match status" value="1"/>
</dbReference>
<dbReference type="PANTHER" id="PTHR46708">
    <property type="entry name" value="TENASCIN"/>
    <property type="match status" value="1"/>
</dbReference>
<reference evidence="4" key="1">
    <citation type="submission" date="2016-11" db="UniProtKB">
        <authorList>
            <consortium name="WormBaseParasite"/>
        </authorList>
    </citation>
    <scope>IDENTIFICATION</scope>
</reference>
<dbReference type="Gene3D" id="2.60.40.10">
    <property type="entry name" value="Immunoglobulins"/>
    <property type="match status" value="2"/>
</dbReference>
<dbReference type="PANTHER" id="PTHR46708:SF2">
    <property type="entry name" value="FIBRONECTIN TYPE-III DOMAIN-CONTAINING PROTEIN"/>
    <property type="match status" value="1"/>
</dbReference>
<dbReference type="CDD" id="cd00063">
    <property type="entry name" value="FN3"/>
    <property type="match status" value="2"/>
</dbReference>
<dbReference type="WBParaSite" id="Hba_20578">
    <property type="protein sequence ID" value="Hba_20578"/>
    <property type="gene ID" value="Hba_20578"/>
</dbReference>
<dbReference type="SUPFAM" id="SSF49265">
    <property type="entry name" value="Fibronectin type III"/>
    <property type="match status" value="1"/>
</dbReference>
<evidence type="ECO:0000313" key="4">
    <source>
        <dbReference type="WBParaSite" id="Hba_20578"/>
    </source>
</evidence>
<dbReference type="AlphaFoldDB" id="A0A1I7XS60"/>
<keyword evidence="1" id="KW-0677">Repeat</keyword>
<protein>
    <submittedName>
        <fullName evidence="4">Fibronectin type-III domain-containing protein</fullName>
    </submittedName>
</protein>
<dbReference type="Proteomes" id="UP000095283">
    <property type="component" value="Unplaced"/>
</dbReference>
<dbReference type="InterPro" id="IPR050991">
    <property type="entry name" value="ECM_Regulatory_Proteins"/>
</dbReference>
<keyword evidence="3" id="KW-1185">Reference proteome</keyword>
<evidence type="ECO:0000259" key="2">
    <source>
        <dbReference type="PROSITE" id="PS50853"/>
    </source>
</evidence>
<dbReference type="InterPro" id="IPR036116">
    <property type="entry name" value="FN3_sf"/>
</dbReference>
<feature type="domain" description="Fibronectin type-III" evidence="2">
    <location>
        <begin position="11"/>
        <end position="115"/>
    </location>
</feature>
<dbReference type="InterPro" id="IPR003961">
    <property type="entry name" value="FN3_dom"/>
</dbReference>
<proteinExistence type="predicted"/>
<name>A0A1I7XS60_HETBA</name>
<organism evidence="3 4">
    <name type="scientific">Heterorhabditis bacteriophora</name>
    <name type="common">Entomopathogenic nematode worm</name>
    <dbReference type="NCBI Taxonomy" id="37862"/>
    <lineage>
        <taxon>Eukaryota</taxon>
        <taxon>Metazoa</taxon>
        <taxon>Ecdysozoa</taxon>
        <taxon>Nematoda</taxon>
        <taxon>Chromadorea</taxon>
        <taxon>Rhabditida</taxon>
        <taxon>Rhabditina</taxon>
        <taxon>Rhabditomorpha</taxon>
        <taxon>Strongyloidea</taxon>
        <taxon>Heterorhabditidae</taxon>
        <taxon>Heterorhabditis</taxon>
    </lineage>
</organism>